<dbReference type="GO" id="GO:0003677">
    <property type="term" value="F:DNA binding"/>
    <property type="evidence" value="ECO:0007669"/>
    <property type="project" value="UniProtKB-KW"/>
</dbReference>
<reference evidence="3 4" key="1">
    <citation type="submission" date="2020-04" db="EMBL/GenBank/DDBJ databases">
        <authorList>
            <person name="De Canck E."/>
        </authorList>
    </citation>
    <scope>NUCLEOTIDE SEQUENCE [LARGE SCALE GENOMIC DNA]</scope>
    <source>
        <strain evidence="3 4">LMG 28688</strain>
    </source>
</reference>
<dbReference type="AlphaFoldDB" id="A0A6J5H3K7"/>
<gene>
    <name evidence="3" type="ORF">LMG28688_07131</name>
</gene>
<organism evidence="3 4">
    <name type="scientific">Paraburkholderia caffeinitolerans</name>
    <dbReference type="NCBI Taxonomy" id="1723730"/>
    <lineage>
        <taxon>Bacteria</taxon>
        <taxon>Pseudomonadati</taxon>
        <taxon>Pseudomonadota</taxon>
        <taxon>Betaproteobacteria</taxon>
        <taxon>Burkholderiales</taxon>
        <taxon>Burkholderiaceae</taxon>
        <taxon>Paraburkholderia</taxon>
    </lineage>
</organism>
<evidence type="ECO:0000259" key="2">
    <source>
        <dbReference type="Pfam" id="PF02311"/>
    </source>
</evidence>
<dbReference type="GO" id="GO:0006355">
    <property type="term" value="P:regulation of DNA-templated transcription"/>
    <property type="evidence" value="ECO:0007669"/>
    <property type="project" value="InterPro"/>
</dbReference>
<dbReference type="RefSeq" id="WP_175198450.1">
    <property type="nucleotide sequence ID" value="NZ_CADIKL010000075.1"/>
</dbReference>
<dbReference type="EMBL" id="CADIKL010000075">
    <property type="protein sequence ID" value="CAB3810038.1"/>
    <property type="molecule type" value="Genomic_DNA"/>
</dbReference>
<sequence>MAMPRVTQGELIDIRPLGEALRDSKSVTLMRSDHLEVVRLVLPAGKHIPEHRAPGEITVQCLEGVVKFGTGAGAQLMRSGDMLFLLAGEPHWLEAVENASVLVTLYLPHDHQASQGRAAGGNPQAGPGTR</sequence>
<protein>
    <recommendedName>
        <fullName evidence="2">AraC-type arabinose-binding/dimerisation domain-containing protein</fullName>
    </recommendedName>
</protein>
<dbReference type="SUPFAM" id="SSF51182">
    <property type="entry name" value="RmlC-like cupins"/>
    <property type="match status" value="1"/>
</dbReference>
<dbReference type="InterPro" id="IPR011051">
    <property type="entry name" value="RmlC_Cupin_sf"/>
</dbReference>
<dbReference type="Gene3D" id="2.60.120.10">
    <property type="entry name" value="Jelly Rolls"/>
    <property type="match status" value="1"/>
</dbReference>
<keyword evidence="1" id="KW-0238">DNA-binding</keyword>
<name>A0A6J5H3K7_9BURK</name>
<keyword evidence="4" id="KW-1185">Reference proteome</keyword>
<dbReference type="PANTHER" id="PTHR37694:SF1">
    <property type="entry name" value="SLR8022 PROTEIN"/>
    <property type="match status" value="1"/>
</dbReference>
<proteinExistence type="predicted"/>
<dbReference type="Proteomes" id="UP000494119">
    <property type="component" value="Unassembled WGS sequence"/>
</dbReference>
<evidence type="ECO:0000313" key="3">
    <source>
        <dbReference type="EMBL" id="CAB3810038.1"/>
    </source>
</evidence>
<evidence type="ECO:0000256" key="1">
    <source>
        <dbReference type="ARBA" id="ARBA00023125"/>
    </source>
</evidence>
<accession>A0A6J5H3K7</accession>
<dbReference type="InterPro" id="IPR003313">
    <property type="entry name" value="AraC-bd"/>
</dbReference>
<evidence type="ECO:0000313" key="4">
    <source>
        <dbReference type="Proteomes" id="UP000494119"/>
    </source>
</evidence>
<dbReference type="PANTHER" id="PTHR37694">
    <property type="entry name" value="SLR8022 PROTEIN"/>
    <property type="match status" value="1"/>
</dbReference>
<dbReference type="CDD" id="cd02230">
    <property type="entry name" value="cupin_HP0902-like"/>
    <property type="match status" value="1"/>
</dbReference>
<dbReference type="Pfam" id="PF02311">
    <property type="entry name" value="AraC_binding"/>
    <property type="match status" value="1"/>
</dbReference>
<feature type="domain" description="AraC-type arabinose-binding/dimerisation" evidence="2">
    <location>
        <begin position="46"/>
        <end position="107"/>
    </location>
</feature>
<dbReference type="InterPro" id="IPR014710">
    <property type="entry name" value="RmlC-like_jellyroll"/>
</dbReference>